<gene>
    <name evidence="2" type="ORF">ENI32_03665</name>
</gene>
<proteinExistence type="predicted"/>
<dbReference type="AlphaFoldDB" id="A0A7J2S2G5"/>
<dbReference type="NCBIfam" id="NF004889">
    <property type="entry name" value="PRK06252.1"/>
    <property type="match status" value="1"/>
</dbReference>
<name>A0A7J2S2G5_9EURY</name>
<feature type="domain" description="Uroporphyrinogen decarboxylase (URO-D)" evidence="1">
    <location>
        <begin position="7"/>
        <end position="343"/>
    </location>
</feature>
<reference evidence="2" key="1">
    <citation type="journal article" date="2020" name="mSystems">
        <title>Genome- and Community-Level Interaction Insights into Carbon Utilization and Element Cycling Functions of Hydrothermarchaeota in Hydrothermal Sediment.</title>
        <authorList>
            <person name="Zhou Z."/>
            <person name="Liu Y."/>
            <person name="Xu W."/>
            <person name="Pan J."/>
            <person name="Luo Z.H."/>
            <person name="Li M."/>
        </authorList>
    </citation>
    <scope>NUCLEOTIDE SEQUENCE [LARGE SCALE GENOMIC DNA]</scope>
    <source>
        <strain evidence="2">HyVt-386</strain>
    </source>
</reference>
<dbReference type="GO" id="GO:0004853">
    <property type="term" value="F:uroporphyrinogen decarboxylase activity"/>
    <property type="evidence" value="ECO:0007669"/>
    <property type="project" value="InterPro"/>
</dbReference>
<dbReference type="PANTHER" id="PTHR47099:SF1">
    <property type="entry name" value="METHYLCOBAMIDE:COM METHYLTRANSFERASE MTBA"/>
    <property type="match status" value="1"/>
</dbReference>
<dbReference type="InterPro" id="IPR038071">
    <property type="entry name" value="UROD/MetE-like_sf"/>
</dbReference>
<dbReference type="PANTHER" id="PTHR47099">
    <property type="entry name" value="METHYLCOBAMIDE:COM METHYLTRANSFERASE MTBA"/>
    <property type="match status" value="1"/>
</dbReference>
<dbReference type="InterPro" id="IPR052024">
    <property type="entry name" value="Methanogen_methyltrans"/>
</dbReference>
<comment type="caution">
    <text evidence="2">The sequence shown here is derived from an EMBL/GenBank/DDBJ whole genome shotgun (WGS) entry which is preliminary data.</text>
</comment>
<accession>A0A7J2S2G5</accession>
<sequence length="352" mass="38941">MVQDTMTPIERYEAVLNKNSVDRVPVTPLTQTGTVDLMKASGAYWPEAQIEADKIVKLAWAAYEVAGLEGVRAPFYIYAEAVACGATLTKWKKDNHPVLEKPAVASLEDIDKLEVPDPEKDGHMPEFLKVAEILAPKCEKEKIPLIMTVIAPMTLALDAGMTDTMFSMVWFKKNPNEMEKLIKKCLEIGYVYAEALVDRGVHTIFYNGALDASVSPKDYEGIPLKYNKEGVEKIKELGVYVVYHSCMDIKPVFPLLPKLGAHAISLSQEMDMKEAREIAGEDVIIAGNVSPTFTLIKRGPKEVIEESKYCIDNGTDILCPGCGFGPKTPLENMKAMVEAGKKYGHNARLARK</sequence>
<evidence type="ECO:0000259" key="1">
    <source>
        <dbReference type="Pfam" id="PF01208"/>
    </source>
</evidence>
<dbReference type="Gene3D" id="3.20.20.210">
    <property type="match status" value="1"/>
</dbReference>
<dbReference type="Pfam" id="PF01208">
    <property type="entry name" value="URO-D"/>
    <property type="match status" value="1"/>
</dbReference>
<dbReference type="GO" id="GO:0006779">
    <property type="term" value="P:porphyrin-containing compound biosynthetic process"/>
    <property type="evidence" value="ECO:0007669"/>
    <property type="project" value="InterPro"/>
</dbReference>
<evidence type="ECO:0000313" key="2">
    <source>
        <dbReference type="EMBL" id="HEC56964.1"/>
    </source>
</evidence>
<dbReference type="InterPro" id="IPR000257">
    <property type="entry name" value="Uroporphyrinogen_deCOase"/>
</dbReference>
<dbReference type="EMBL" id="DRIE01000063">
    <property type="protein sequence ID" value="HEC56964.1"/>
    <property type="molecule type" value="Genomic_DNA"/>
</dbReference>
<organism evidence="2">
    <name type="scientific">Candidatus Syntropharchaeum butanivorans</name>
    <dbReference type="NCBI Taxonomy" id="1839936"/>
    <lineage>
        <taxon>Archaea</taxon>
        <taxon>Methanobacteriati</taxon>
        <taxon>Methanobacteriota</taxon>
        <taxon>Stenosarchaea group</taxon>
        <taxon>Methanomicrobia</taxon>
        <taxon>Methanosarcinales</taxon>
        <taxon>ANME-2 cluster</taxon>
        <taxon>Candidatus Syntropharchaeum</taxon>
    </lineage>
</organism>
<protein>
    <recommendedName>
        <fullName evidence="1">Uroporphyrinogen decarboxylase (URO-D) domain-containing protein</fullName>
    </recommendedName>
</protein>
<dbReference type="SUPFAM" id="SSF51726">
    <property type="entry name" value="UROD/MetE-like"/>
    <property type="match status" value="1"/>
</dbReference>
<dbReference type="Proteomes" id="UP000885936">
    <property type="component" value="Unassembled WGS sequence"/>
</dbReference>